<evidence type="ECO:0000313" key="8">
    <source>
        <dbReference type="EMBL" id="UYG15740.1"/>
    </source>
</evidence>
<organism evidence="8 9">
    <name type="scientific">Brachybacterium huguangmaarense</name>
    <dbReference type="NCBI Taxonomy" id="1652028"/>
    <lineage>
        <taxon>Bacteria</taxon>
        <taxon>Bacillati</taxon>
        <taxon>Actinomycetota</taxon>
        <taxon>Actinomycetes</taxon>
        <taxon>Micrococcales</taxon>
        <taxon>Dermabacteraceae</taxon>
        <taxon>Brachybacterium</taxon>
    </lineage>
</organism>
<evidence type="ECO:0000256" key="5">
    <source>
        <dbReference type="ARBA" id="ARBA00023136"/>
    </source>
</evidence>
<proteinExistence type="predicted"/>
<dbReference type="Proteomes" id="UP001164305">
    <property type="component" value="Chromosome"/>
</dbReference>
<dbReference type="PANTHER" id="PTHR35007">
    <property type="entry name" value="INTEGRAL MEMBRANE PROTEIN-RELATED"/>
    <property type="match status" value="1"/>
</dbReference>
<keyword evidence="2" id="KW-1003">Cell membrane</keyword>
<gene>
    <name evidence="8" type="ORF">BRM3_08790</name>
</gene>
<evidence type="ECO:0000256" key="2">
    <source>
        <dbReference type="ARBA" id="ARBA00022475"/>
    </source>
</evidence>
<evidence type="ECO:0000259" key="7">
    <source>
        <dbReference type="Pfam" id="PF00482"/>
    </source>
</evidence>
<feature type="transmembrane region" description="Helical" evidence="6">
    <location>
        <begin position="77"/>
        <end position="101"/>
    </location>
</feature>
<keyword evidence="3 6" id="KW-0812">Transmembrane</keyword>
<name>A0ABY6FXV1_9MICO</name>
<comment type="subcellular location">
    <subcellularLocation>
        <location evidence="1">Cell membrane</location>
        <topology evidence="1">Multi-pass membrane protein</topology>
    </subcellularLocation>
</comment>
<evidence type="ECO:0000256" key="6">
    <source>
        <dbReference type="SAM" id="Phobius"/>
    </source>
</evidence>
<protein>
    <submittedName>
        <fullName evidence="8">Type II secretion system F family protein</fullName>
    </submittedName>
</protein>
<feature type="domain" description="Type II secretion system protein GspF" evidence="7">
    <location>
        <begin position="121"/>
        <end position="245"/>
    </location>
</feature>
<evidence type="ECO:0000256" key="4">
    <source>
        <dbReference type="ARBA" id="ARBA00022989"/>
    </source>
</evidence>
<feature type="transmembrane region" description="Helical" evidence="6">
    <location>
        <begin position="226"/>
        <end position="245"/>
    </location>
</feature>
<dbReference type="EMBL" id="CP107020">
    <property type="protein sequence ID" value="UYG15740.1"/>
    <property type="molecule type" value="Genomic_DNA"/>
</dbReference>
<dbReference type="RefSeq" id="WP_263592954.1">
    <property type="nucleotide sequence ID" value="NZ_CP107020.1"/>
</dbReference>
<dbReference type="PANTHER" id="PTHR35007:SF2">
    <property type="entry name" value="PILUS ASSEMBLE PROTEIN"/>
    <property type="match status" value="1"/>
</dbReference>
<keyword evidence="9" id="KW-1185">Reference proteome</keyword>
<keyword evidence="5 6" id="KW-0472">Membrane</keyword>
<feature type="transmembrane region" description="Helical" evidence="6">
    <location>
        <begin position="257"/>
        <end position="275"/>
    </location>
</feature>
<keyword evidence="4 6" id="KW-1133">Transmembrane helix</keyword>
<evidence type="ECO:0000256" key="3">
    <source>
        <dbReference type="ARBA" id="ARBA00022692"/>
    </source>
</evidence>
<evidence type="ECO:0000313" key="9">
    <source>
        <dbReference type="Proteomes" id="UP001164305"/>
    </source>
</evidence>
<accession>A0ABY6FXV1</accession>
<dbReference type="InterPro" id="IPR018076">
    <property type="entry name" value="T2SS_GspF_dom"/>
</dbReference>
<dbReference type="Pfam" id="PF00482">
    <property type="entry name" value="T2SSF"/>
    <property type="match status" value="1"/>
</dbReference>
<evidence type="ECO:0000256" key="1">
    <source>
        <dbReference type="ARBA" id="ARBA00004651"/>
    </source>
</evidence>
<reference evidence="8" key="1">
    <citation type="submission" date="2022-10" db="EMBL/GenBank/DDBJ databases">
        <title>Whole-Genome Sequencing of Brachybacterium huguangmaarense BRM-3, Isolated from Betula schmidtii.</title>
        <authorList>
            <person name="Haam D."/>
        </authorList>
    </citation>
    <scope>NUCLEOTIDE SEQUENCE</scope>
    <source>
        <strain evidence="8">BRM-3</strain>
    </source>
</reference>
<sequence length="292" mass="31449">MRAGALIGLLLGLGLLAIWVSAWQTESISSSSRRTVVDSWMDRLRDDLTRVGLATVPPGAVPAVCIGLGLVVAAAVYSFSTASVIALALGIASALMPLVLIRSLAYRRRVQLREVWPEVVDHVNSAIRAGLSLPEALVQVGRTGPEELRPPFVDFAHDYQASGDFGASLDRLKVRLADPVGDRIIEALRITRDVGGTDLGVLLRTLSAFLREDARTRAELEARQSWTVNASRLALAAPWIVLALMSTRPPAAEAYDSTAGLVLIVAGAAVSLLAYRVMMRIARLPQDERVLR</sequence>